<feature type="coiled-coil region" evidence="1">
    <location>
        <begin position="13"/>
        <end position="40"/>
    </location>
</feature>
<dbReference type="OrthoDB" id="77997at2759"/>
<accession>W4G0R8</accession>
<feature type="region of interest" description="Disordered" evidence="2">
    <location>
        <begin position="340"/>
        <end position="362"/>
    </location>
</feature>
<dbReference type="RefSeq" id="XP_009837165.1">
    <property type="nucleotide sequence ID" value="XM_009838863.1"/>
</dbReference>
<evidence type="ECO:0000256" key="1">
    <source>
        <dbReference type="SAM" id="Coils"/>
    </source>
</evidence>
<dbReference type="EMBL" id="KI913149">
    <property type="protein sequence ID" value="ETV73290.1"/>
    <property type="molecule type" value="Genomic_DNA"/>
</dbReference>
<reference evidence="3" key="1">
    <citation type="submission" date="2013-12" db="EMBL/GenBank/DDBJ databases">
        <title>The Genome Sequence of Aphanomyces astaci APO3.</title>
        <authorList>
            <consortium name="The Broad Institute Genomics Platform"/>
            <person name="Russ C."/>
            <person name="Tyler B."/>
            <person name="van West P."/>
            <person name="Dieguez-Uribeondo J."/>
            <person name="Young S.K."/>
            <person name="Zeng Q."/>
            <person name="Gargeya S."/>
            <person name="Fitzgerald M."/>
            <person name="Abouelleil A."/>
            <person name="Alvarado L."/>
            <person name="Chapman S.B."/>
            <person name="Gainer-Dewar J."/>
            <person name="Goldberg J."/>
            <person name="Griggs A."/>
            <person name="Gujja S."/>
            <person name="Hansen M."/>
            <person name="Howarth C."/>
            <person name="Imamovic A."/>
            <person name="Ireland A."/>
            <person name="Larimer J."/>
            <person name="McCowan C."/>
            <person name="Murphy C."/>
            <person name="Pearson M."/>
            <person name="Poon T.W."/>
            <person name="Priest M."/>
            <person name="Roberts A."/>
            <person name="Saif S."/>
            <person name="Shea T."/>
            <person name="Sykes S."/>
            <person name="Wortman J."/>
            <person name="Nusbaum C."/>
            <person name="Birren B."/>
        </authorList>
    </citation>
    <scope>NUCLEOTIDE SEQUENCE [LARGE SCALE GENOMIC DNA]</scope>
    <source>
        <strain evidence="3">APO3</strain>
    </source>
</reference>
<name>W4G0R8_APHAT</name>
<proteinExistence type="predicted"/>
<sequence>MDESASKLILELLQSKDDAIEELNEEKMVLMEQLEQALWDLEHAITHNNSVAARASLDHDDVALHIDGQLRALEHQVSDLKLDVATANTQHGMPVIDHTTSHQQGGVTYPCSENASSYTDLDEQQLHHVEEMEPKPTQQQAVSTLDTDKLQRHFASNKTTSSIVRAASVGLDLVPHPAATQTIQNATPAIAAPTNSTYSRPSLAPPVAVAHQEPLDESAHLRRQLDALTLQWQQSQTDHGVRIQAYESQVQTLQEELAESQRQLHASETEAMTLLQSLQRSSETVRAIDMQHQRALAVQAHEHATVVATWQAKVTQLQLDKQQLVHHAALVVQAAEETTSSTNIMASPPPTPRPQVKTTGTTTDDLHGLALSRHAIAAAPHIPPLSSPVPTVGYAEPQFGVESISHHPSKHQSGGLDDVGSTIPDQPLIHKQLLHQLQDLQAQNKSLAQDIALEMQTSRVGRDHIARLERQVDDLAAVVAAQDNVQEALESRASCAIALAARALHPATMAVSPPVSIDDWVSILTDLWEQQCAATNIIAPANPLENVYATTLCVCACPPRVQQNSLTNLQPPIKSMECHRSLPTEDENAPDNQHHMCTWYLQAKKWQLDVQTLQLAQCSHEETLAELRQAKASSDSDATAARAAHLTMRKKMSILQADVDATKQALVQVKSELRASARDRSDMEHMVSRLRDESSRLKDSLRRKQELVSHLKRSFEEAKRALDEEKNQRKVKPVVVVGGVVAPSSHPSASRVITQQQPGTTTDANTRCHQLAQQLQAQVVTLKTDKEHLRTRCATLLHAVKLKDKLLQEHSTVAAQSAGESGGGGGGATLQPLDANAAMVKEMKRRLHQKQVLVEALKHKDAAVKGQLLALQKQHDRLQAKLHWSKLDAIAPSIVVEPTQADVDLRRCLDGLRACVYDVAHDLLFPTSDSTPVQKRIDVPSTPGTVSQQKLQALGLTYFSPTDLEALTTVPTNQNSGTSHRKKTQVLDALEQALEGRPDDCRHALLEVFHAATDNSSPRLRP</sequence>
<protein>
    <submittedName>
        <fullName evidence="3">Uncharacterized protein</fullName>
    </submittedName>
</protein>
<dbReference type="PANTHER" id="PTHR18956">
    <property type="entry name" value="HYALURONAN MEDIATED MOTILITY RECEPTOR"/>
    <property type="match status" value="1"/>
</dbReference>
<gene>
    <name evidence="3" type="ORF">H257_11828</name>
</gene>
<dbReference type="InterPro" id="IPR026203">
    <property type="entry name" value="IHABP"/>
</dbReference>
<feature type="coiled-coil region" evidence="1">
    <location>
        <begin position="243"/>
        <end position="270"/>
    </location>
</feature>
<evidence type="ECO:0000256" key="2">
    <source>
        <dbReference type="SAM" id="MobiDB-lite"/>
    </source>
</evidence>
<feature type="coiled-coil region" evidence="1">
    <location>
        <begin position="430"/>
        <end position="457"/>
    </location>
</feature>
<dbReference type="GO" id="GO:0005540">
    <property type="term" value="F:hyaluronic acid binding"/>
    <property type="evidence" value="ECO:0007669"/>
    <property type="project" value="InterPro"/>
</dbReference>
<organism evidence="3">
    <name type="scientific">Aphanomyces astaci</name>
    <name type="common">Crayfish plague agent</name>
    <dbReference type="NCBI Taxonomy" id="112090"/>
    <lineage>
        <taxon>Eukaryota</taxon>
        <taxon>Sar</taxon>
        <taxon>Stramenopiles</taxon>
        <taxon>Oomycota</taxon>
        <taxon>Saprolegniomycetes</taxon>
        <taxon>Saprolegniales</taxon>
        <taxon>Verrucalvaceae</taxon>
        <taxon>Aphanomyces</taxon>
    </lineage>
</organism>
<dbReference type="GeneID" id="20813824"/>
<keyword evidence="1" id="KW-0175">Coiled coil</keyword>
<feature type="coiled-coil region" evidence="1">
    <location>
        <begin position="687"/>
        <end position="728"/>
    </location>
</feature>
<dbReference type="PANTHER" id="PTHR18956:SF6">
    <property type="entry name" value="HYALURONAN MEDIATED MOTILITY RECEPTOR"/>
    <property type="match status" value="1"/>
</dbReference>
<evidence type="ECO:0000313" key="3">
    <source>
        <dbReference type="EMBL" id="ETV73290.1"/>
    </source>
</evidence>
<dbReference type="AlphaFoldDB" id="W4G0R8"/>
<dbReference type="VEuPathDB" id="FungiDB:H257_11828"/>